<reference evidence="1 2" key="1">
    <citation type="journal article" date="2018" name="BMC Genomics">
        <title>Genomic comparison of Trypanosoma conorhini and Trypanosoma rangeli to Trypanosoma cruzi strains of high and low virulence.</title>
        <authorList>
            <person name="Bradwell K.R."/>
            <person name="Koparde V.N."/>
            <person name="Matveyev A.V."/>
            <person name="Serrano M.G."/>
            <person name="Alves J.M."/>
            <person name="Parikh H."/>
            <person name="Huang B."/>
            <person name="Lee V."/>
            <person name="Espinosa-Alvarez O."/>
            <person name="Ortiz P.A."/>
            <person name="Costa-Martins A.G."/>
            <person name="Teixeira M.M."/>
            <person name="Buck G.A."/>
        </authorList>
    </citation>
    <scope>NUCLEOTIDE SEQUENCE [LARGE SCALE GENOMIC DNA]</scope>
    <source>
        <strain evidence="1 2">AM80</strain>
    </source>
</reference>
<accession>A0A422NJI7</accession>
<evidence type="ECO:0000313" key="1">
    <source>
        <dbReference type="EMBL" id="RNF05658.1"/>
    </source>
</evidence>
<dbReference type="RefSeq" id="XP_029238817.1">
    <property type="nucleotide sequence ID" value="XM_029381417.1"/>
</dbReference>
<name>A0A422NJI7_TRYRA</name>
<dbReference type="GeneID" id="40328424"/>
<dbReference type="AlphaFoldDB" id="A0A422NJI7"/>
<sequence>MDVFLGAECFPPCLVFYCAHPAAVGGWPGDVLVHTVAASAPLLPSPRRRLRLHASVCVLQRCAALQLRVFSFVLALTLPFLPAVAKCGGGSEVRYGCLAPAACFWALPTQLLKRGVSVSGLHCCRGVAAVLQATHLQRRGPGGYVRCGGPVCGGHQVQCAAHIGGEVIASGFCRVRYVRRRGLSRRWWLLLSRPHRGVLGCFCCARVSTMCGCGLFLVVVRRRCPLLAVGGWCVAGGAYRRLHRLPVCSSVPTARVCAAAVHGNCLRLRLAAALVRFLHDH</sequence>
<dbReference type="Proteomes" id="UP000283634">
    <property type="component" value="Unassembled WGS sequence"/>
</dbReference>
<comment type="caution">
    <text evidence="1">The sequence shown here is derived from an EMBL/GenBank/DDBJ whole genome shotgun (WGS) entry which is preliminary data.</text>
</comment>
<evidence type="ECO:0000313" key="2">
    <source>
        <dbReference type="Proteomes" id="UP000283634"/>
    </source>
</evidence>
<gene>
    <name evidence="1" type="ORF">TraAM80_04491</name>
</gene>
<keyword evidence="2" id="KW-1185">Reference proteome</keyword>
<organism evidence="1 2">
    <name type="scientific">Trypanosoma rangeli</name>
    <dbReference type="NCBI Taxonomy" id="5698"/>
    <lineage>
        <taxon>Eukaryota</taxon>
        <taxon>Discoba</taxon>
        <taxon>Euglenozoa</taxon>
        <taxon>Kinetoplastea</taxon>
        <taxon>Metakinetoplastina</taxon>
        <taxon>Trypanosomatida</taxon>
        <taxon>Trypanosomatidae</taxon>
        <taxon>Trypanosoma</taxon>
        <taxon>Herpetosoma</taxon>
    </lineage>
</organism>
<dbReference type="EMBL" id="MKGL01000129">
    <property type="protein sequence ID" value="RNF05658.1"/>
    <property type="molecule type" value="Genomic_DNA"/>
</dbReference>
<proteinExistence type="predicted"/>
<protein>
    <submittedName>
        <fullName evidence="1">Uncharacterized protein</fullName>
    </submittedName>
</protein>